<evidence type="ECO:0000313" key="4">
    <source>
        <dbReference type="Proteomes" id="UP000018144"/>
    </source>
</evidence>
<keyword evidence="4" id="KW-1185">Reference proteome</keyword>
<evidence type="ECO:0000256" key="1">
    <source>
        <dbReference type="SAM" id="MobiDB-lite"/>
    </source>
</evidence>
<evidence type="ECO:0000313" key="3">
    <source>
        <dbReference type="EMBL" id="CCX04667.1"/>
    </source>
</evidence>
<keyword evidence="2" id="KW-1133">Transmembrane helix</keyword>
<name>U4KUG0_PYROM</name>
<keyword evidence="2" id="KW-0812">Transmembrane</keyword>
<sequence>MAYLTFSIFPNRLTKPVISRFIPTRTPYRTTSPRSAMVKQYRETTGLARNIGFFSTPKLAAGTCCNQRFGQQRSKSHNTKQQAMGGTLFFPPNRIQQIRYSTQRRSYARLNNFLKVPFGPFRPPGPPKAPKIPRNSKAPKILKTPRDALFRIYKTTTTKSGKSNYRTFVSQETFQVDIDSKGIHRLHGHYFSEECGGYQKIASIMIERMSLNFKEVMKNGFVLGMGVIKYVMLLGITLVYFRNWVVGWVYGVADGFATKVEAIWEEILGRRPGWARGLVYCVCGGGCYGLGCVLSDHM</sequence>
<accession>U4KUG0</accession>
<dbReference type="Proteomes" id="UP000018144">
    <property type="component" value="Unassembled WGS sequence"/>
</dbReference>
<feature type="transmembrane region" description="Helical" evidence="2">
    <location>
        <begin position="274"/>
        <end position="294"/>
    </location>
</feature>
<evidence type="ECO:0000256" key="2">
    <source>
        <dbReference type="SAM" id="Phobius"/>
    </source>
</evidence>
<keyword evidence="2" id="KW-0472">Membrane</keyword>
<organism evidence="3 4">
    <name type="scientific">Pyronema omphalodes (strain CBS 100304)</name>
    <name type="common">Pyronema confluens</name>
    <dbReference type="NCBI Taxonomy" id="1076935"/>
    <lineage>
        <taxon>Eukaryota</taxon>
        <taxon>Fungi</taxon>
        <taxon>Dikarya</taxon>
        <taxon>Ascomycota</taxon>
        <taxon>Pezizomycotina</taxon>
        <taxon>Pezizomycetes</taxon>
        <taxon>Pezizales</taxon>
        <taxon>Pyronemataceae</taxon>
        <taxon>Pyronema</taxon>
    </lineage>
</organism>
<dbReference type="AlphaFoldDB" id="U4KUG0"/>
<proteinExistence type="predicted"/>
<gene>
    <name evidence="3" type="ORF">PCON_03269</name>
</gene>
<dbReference type="EMBL" id="HF935213">
    <property type="protein sequence ID" value="CCX04667.1"/>
    <property type="molecule type" value="Genomic_DNA"/>
</dbReference>
<feature type="compositionally biased region" description="Pro residues" evidence="1">
    <location>
        <begin position="120"/>
        <end position="130"/>
    </location>
</feature>
<feature type="transmembrane region" description="Helical" evidence="2">
    <location>
        <begin position="221"/>
        <end position="241"/>
    </location>
</feature>
<reference evidence="3 4" key="1">
    <citation type="journal article" date="2013" name="PLoS Genet.">
        <title>The genome and development-dependent transcriptomes of Pyronema confluens: a window into fungal evolution.</title>
        <authorList>
            <person name="Traeger S."/>
            <person name="Altegoer F."/>
            <person name="Freitag M."/>
            <person name="Gabaldon T."/>
            <person name="Kempken F."/>
            <person name="Kumar A."/>
            <person name="Marcet-Houben M."/>
            <person name="Poggeler S."/>
            <person name="Stajich J.E."/>
            <person name="Nowrousian M."/>
        </authorList>
    </citation>
    <scope>NUCLEOTIDE SEQUENCE [LARGE SCALE GENOMIC DNA]</scope>
    <source>
        <strain evidence="4">CBS 100304</strain>
        <tissue evidence="3">Vegetative mycelium</tissue>
    </source>
</reference>
<feature type="region of interest" description="Disordered" evidence="1">
    <location>
        <begin position="119"/>
        <end position="138"/>
    </location>
</feature>
<protein>
    <submittedName>
        <fullName evidence="3">Uncharacterized protein</fullName>
    </submittedName>
</protein>